<organism evidence="13">
    <name type="scientific">Dissoconium aciculare CBS 342.82</name>
    <dbReference type="NCBI Taxonomy" id="1314786"/>
    <lineage>
        <taxon>Eukaryota</taxon>
        <taxon>Fungi</taxon>
        <taxon>Dikarya</taxon>
        <taxon>Ascomycota</taxon>
        <taxon>Pezizomycotina</taxon>
        <taxon>Dothideomycetes</taxon>
        <taxon>Dothideomycetidae</taxon>
        <taxon>Mycosphaerellales</taxon>
        <taxon>Dissoconiaceae</taxon>
        <taxon>Dissoconium</taxon>
    </lineage>
</organism>
<dbReference type="InterPro" id="IPR002305">
    <property type="entry name" value="aa-tRNA-synth_Ic"/>
</dbReference>
<dbReference type="GO" id="GO:0005524">
    <property type="term" value="F:ATP binding"/>
    <property type="evidence" value="ECO:0007669"/>
    <property type="project" value="UniProtKB-KW"/>
</dbReference>
<keyword evidence="2 9" id="KW-0436">Ligase</keyword>
<dbReference type="InterPro" id="IPR001412">
    <property type="entry name" value="aa-tRNA-synth_I_CS"/>
</dbReference>
<evidence type="ECO:0000256" key="8">
    <source>
        <dbReference type="ARBA" id="ARBA00048248"/>
    </source>
</evidence>
<dbReference type="Pfam" id="PF16714">
    <property type="entry name" value="TyrRSs_C"/>
    <property type="match status" value="1"/>
</dbReference>
<dbReference type="FunFam" id="1.10.240.10:FF:000001">
    <property type="entry name" value="Tyrosine--tRNA ligase"/>
    <property type="match status" value="1"/>
</dbReference>
<evidence type="ECO:0000256" key="4">
    <source>
        <dbReference type="ARBA" id="ARBA00022840"/>
    </source>
</evidence>
<reference evidence="13" key="3">
    <citation type="submission" date="2025-08" db="UniProtKB">
        <authorList>
            <consortium name="RefSeq"/>
        </authorList>
    </citation>
    <scope>IDENTIFICATION</scope>
    <source>
        <strain evidence="13">CBS 342.82</strain>
    </source>
</reference>
<keyword evidence="6 9" id="KW-0030">Aminoacyl-tRNA synthetase</keyword>
<dbReference type="AlphaFoldDB" id="A0A6J3MIF8"/>
<comment type="similarity">
    <text evidence="9">Belongs to the class-I aminoacyl-tRNA synthetase family.</text>
</comment>
<dbReference type="GO" id="GO:0005829">
    <property type="term" value="C:cytosol"/>
    <property type="evidence" value="ECO:0007669"/>
    <property type="project" value="TreeGrafter"/>
</dbReference>
<dbReference type="PRINTS" id="PR01040">
    <property type="entry name" value="TRNASYNTHTYR"/>
</dbReference>
<name>A0A6J3MIF8_9PEZI</name>
<feature type="compositionally biased region" description="Low complexity" evidence="10">
    <location>
        <begin position="1"/>
        <end position="21"/>
    </location>
</feature>
<dbReference type="GeneID" id="54360194"/>
<feature type="compositionally biased region" description="Polar residues" evidence="10">
    <location>
        <begin position="401"/>
        <end position="410"/>
    </location>
</feature>
<accession>A0A6J3MIF8</accession>
<keyword evidence="12" id="KW-1185">Reference proteome</keyword>
<reference evidence="13" key="1">
    <citation type="submission" date="2020-01" db="EMBL/GenBank/DDBJ databases">
        <authorList>
            <consortium name="DOE Joint Genome Institute"/>
            <person name="Haridas S."/>
            <person name="Albert R."/>
            <person name="Binder M."/>
            <person name="Bloem J."/>
            <person name="Labutti K."/>
            <person name="Salamov A."/>
            <person name="Andreopoulos B."/>
            <person name="Baker S.E."/>
            <person name="Barry K."/>
            <person name="Bills G."/>
            <person name="Bluhm B.H."/>
            <person name="Cannon C."/>
            <person name="Castanera R."/>
            <person name="Culley D.E."/>
            <person name="Daum C."/>
            <person name="Ezra D."/>
            <person name="Gonzalez J.B."/>
            <person name="Henrissat B."/>
            <person name="Kuo A."/>
            <person name="Liang C."/>
            <person name="Lipzen A."/>
            <person name="Lutzoni F."/>
            <person name="Magnuson J."/>
            <person name="Mondo S."/>
            <person name="Nolan M."/>
            <person name="Ohm R."/>
            <person name="Pangilinan J."/>
            <person name="Park H.-J."/>
            <person name="Ramirez L."/>
            <person name="Alfaro M."/>
            <person name="Sun H."/>
            <person name="Tritt A."/>
            <person name="Yoshinaga Y."/>
            <person name="Zwiers L.-H."/>
            <person name="Turgeon B.G."/>
            <person name="Goodwin S.B."/>
            <person name="Spatafora J.W."/>
            <person name="Crous P.W."/>
            <person name="Grigoriev I.V."/>
        </authorList>
    </citation>
    <scope>NUCLEOTIDE SEQUENCE</scope>
    <source>
        <strain evidence="13">CBS 342.82</strain>
    </source>
</reference>
<evidence type="ECO:0000256" key="5">
    <source>
        <dbReference type="ARBA" id="ARBA00022917"/>
    </source>
</evidence>
<dbReference type="Gene3D" id="3.40.50.620">
    <property type="entry name" value="HUPs"/>
    <property type="match status" value="1"/>
</dbReference>
<evidence type="ECO:0000313" key="12">
    <source>
        <dbReference type="Proteomes" id="UP000504637"/>
    </source>
</evidence>
<dbReference type="InterPro" id="IPR002307">
    <property type="entry name" value="Tyr-tRNA-ligase"/>
</dbReference>
<evidence type="ECO:0000256" key="10">
    <source>
        <dbReference type="SAM" id="MobiDB-lite"/>
    </source>
</evidence>
<dbReference type="InterPro" id="IPR032005">
    <property type="entry name" value="TyrRSs_C"/>
</dbReference>
<dbReference type="EC" id="6.1.1.1" evidence="1 9"/>
<evidence type="ECO:0000256" key="7">
    <source>
        <dbReference type="ARBA" id="ARBA00033323"/>
    </source>
</evidence>
<keyword evidence="3 9" id="KW-0547">Nucleotide-binding</keyword>
<dbReference type="GO" id="GO:0004831">
    <property type="term" value="F:tyrosine-tRNA ligase activity"/>
    <property type="evidence" value="ECO:0007669"/>
    <property type="project" value="UniProtKB-EC"/>
</dbReference>
<keyword evidence="5 9" id="KW-0648">Protein biosynthesis</keyword>
<dbReference type="NCBIfam" id="TIGR00234">
    <property type="entry name" value="tyrS"/>
    <property type="match status" value="1"/>
</dbReference>
<feature type="region of interest" description="Disordered" evidence="10">
    <location>
        <begin position="390"/>
        <end position="424"/>
    </location>
</feature>
<dbReference type="Pfam" id="PF00579">
    <property type="entry name" value="tRNA-synt_1b"/>
    <property type="match status" value="1"/>
</dbReference>
<evidence type="ECO:0000256" key="6">
    <source>
        <dbReference type="ARBA" id="ARBA00023146"/>
    </source>
</evidence>
<gene>
    <name evidence="13" type="ORF">K489DRAFT_349255</name>
</gene>
<evidence type="ECO:0000256" key="9">
    <source>
        <dbReference type="RuleBase" id="RU361234"/>
    </source>
</evidence>
<comment type="catalytic activity">
    <reaction evidence="8 9">
        <text>tRNA(Tyr) + L-tyrosine + ATP = L-tyrosyl-tRNA(Tyr) + AMP + diphosphate + H(+)</text>
        <dbReference type="Rhea" id="RHEA:10220"/>
        <dbReference type="Rhea" id="RHEA-COMP:9706"/>
        <dbReference type="Rhea" id="RHEA-COMP:9707"/>
        <dbReference type="ChEBI" id="CHEBI:15378"/>
        <dbReference type="ChEBI" id="CHEBI:30616"/>
        <dbReference type="ChEBI" id="CHEBI:33019"/>
        <dbReference type="ChEBI" id="CHEBI:58315"/>
        <dbReference type="ChEBI" id="CHEBI:78442"/>
        <dbReference type="ChEBI" id="CHEBI:78536"/>
        <dbReference type="ChEBI" id="CHEBI:456215"/>
        <dbReference type="EC" id="6.1.1.1"/>
    </reaction>
</comment>
<dbReference type="Proteomes" id="UP000504637">
    <property type="component" value="Unplaced"/>
</dbReference>
<dbReference type="InterPro" id="IPR024088">
    <property type="entry name" value="Tyr-tRNA-ligase_bac-type"/>
</dbReference>
<feature type="domain" description="Tyrosyl-tRNA synthetase C-terminal" evidence="11">
    <location>
        <begin position="430"/>
        <end position="540"/>
    </location>
</feature>
<dbReference type="PANTHER" id="PTHR11766">
    <property type="entry name" value="TYROSYL-TRNA SYNTHETASE"/>
    <property type="match status" value="1"/>
</dbReference>
<dbReference type="Gene3D" id="1.10.240.10">
    <property type="entry name" value="Tyrosyl-Transfer RNA Synthetase"/>
    <property type="match status" value="1"/>
</dbReference>
<keyword evidence="4 9" id="KW-0067">ATP-binding</keyword>
<dbReference type="GO" id="GO:0003723">
    <property type="term" value="F:RNA binding"/>
    <property type="evidence" value="ECO:0007669"/>
    <property type="project" value="InterPro"/>
</dbReference>
<dbReference type="RefSeq" id="XP_033464724.1">
    <property type="nucleotide sequence ID" value="XM_033602394.1"/>
</dbReference>
<feature type="region of interest" description="Disordered" evidence="10">
    <location>
        <begin position="1"/>
        <end position="30"/>
    </location>
</feature>
<dbReference type="InterPro" id="IPR014729">
    <property type="entry name" value="Rossmann-like_a/b/a_fold"/>
</dbReference>
<reference evidence="13" key="2">
    <citation type="submission" date="2020-04" db="EMBL/GenBank/DDBJ databases">
        <authorList>
            <consortium name="NCBI Genome Project"/>
        </authorList>
    </citation>
    <scope>NUCLEOTIDE SEQUENCE</scope>
    <source>
        <strain evidence="13">CBS 342.82</strain>
    </source>
</reference>
<evidence type="ECO:0000256" key="2">
    <source>
        <dbReference type="ARBA" id="ARBA00022598"/>
    </source>
</evidence>
<dbReference type="GO" id="GO:0006437">
    <property type="term" value="P:tyrosyl-tRNA aminoacylation"/>
    <property type="evidence" value="ECO:0007669"/>
    <property type="project" value="InterPro"/>
</dbReference>
<protein>
    <recommendedName>
        <fullName evidence="1 9">Tyrosine--tRNA ligase</fullName>
        <ecNumber evidence="1 9">6.1.1.1</ecNumber>
    </recommendedName>
    <alternativeName>
        <fullName evidence="7 9">Tyrosyl-tRNA synthetase</fullName>
    </alternativeName>
</protein>
<dbReference type="OrthoDB" id="337870at2759"/>
<dbReference type="PROSITE" id="PS00178">
    <property type="entry name" value="AA_TRNA_LIGASE_I"/>
    <property type="match status" value="1"/>
</dbReference>
<dbReference type="PANTHER" id="PTHR11766:SF0">
    <property type="entry name" value="TYROSINE--TRNA LIGASE, MITOCHONDRIAL"/>
    <property type="match status" value="1"/>
</dbReference>
<dbReference type="SUPFAM" id="SSF52374">
    <property type="entry name" value="Nucleotidylyl transferase"/>
    <property type="match status" value="1"/>
</dbReference>
<evidence type="ECO:0000256" key="3">
    <source>
        <dbReference type="ARBA" id="ARBA00022741"/>
    </source>
</evidence>
<evidence type="ECO:0000259" key="11">
    <source>
        <dbReference type="Pfam" id="PF16714"/>
    </source>
</evidence>
<proteinExistence type="inferred from homology"/>
<evidence type="ECO:0000256" key="1">
    <source>
        <dbReference type="ARBA" id="ARBA00013160"/>
    </source>
</evidence>
<sequence length="559" mass="60652">MRCLTADHSSTTASSDATENSDAAKGKDATTRDAGLLDQLKERGLINQIAGDHGVLDSILRSRRVSFYCGVDPTAPSLHLGHLLPFMLAFWMFRHGHHVVTLVGGGTVQVGDPTGRLTAREIMSDTTQTTNINSITSQLDIMWQNMRAYSARRGSPSKEGTRELLNNVTWLGNLTLMDFLRDMGRGVRIGTLLGRDTVKNKLAKGDGMSFAEFTYPLLQGWDWKYMFSLRKAQIQIGGSDQYGNIIGGIDAIRYSTQADFELAWALTPDGKLESTQAPMGITTPLLTTSSGEKFGKSAGNAVWLDKSMTSPFDLYGFLLSTPDADVGKLLRLFTILPSDEIKQHIIDHAADPGKRLAQHLLASEVLELVHGKEVADRTRDEHRSMRAPTLAALQAGPPKPNSQTESTQGRSGAEDKKGSTTFDDGDTAALQRILLPESLVNNRSPSDILYAASLAKSKSAAARLVSAGTLYAATPLASDAGLSESVSDVMNTELRFIKQTGNGVSELAAFTQPGNLLVLRLGKWKIRIIEVVPDAEYEARSAADGREISPQWLKLKAAH</sequence>
<dbReference type="GO" id="GO:0005739">
    <property type="term" value="C:mitochondrion"/>
    <property type="evidence" value="ECO:0007669"/>
    <property type="project" value="TreeGrafter"/>
</dbReference>
<evidence type="ECO:0000313" key="13">
    <source>
        <dbReference type="RefSeq" id="XP_033464724.1"/>
    </source>
</evidence>
<dbReference type="CDD" id="cd00805">
    <property type="entry name" value="TyrRS_core"/>
    <property type="match status" value="1"/>
</dbReference>